<evidence type="ECO:0000256" key="4">
    <source>
        <dbReference type="ARBA" id="ARBA00022679"/>
    </source>
</evidence>
<evidence type="ECO:0000259" key="11">
    <source>
        <dbReference type="PROSITE" id="PS50089"/>
    </source>
</evidence>
<keyword evidence="5 9" id="KW-0479">Metal-binding</keyword>
<dbReference type="InterPro" id="IPR039396">
    <property type="entry name" value="Deltex_C"/>
</dbReference>
<evidence type="ECO:0000256" key="10">
    <source>
        <dbReference type="SAM" id="MobiDB-lite"/>
    </source>
</evidence>
<comment type="similarity">
    <text evidence="3 9">Belongs to the Deltex family.</text>
</comment>
<name>A0AAE0WDR9_9BIVA</name>
<sequence>MASARNFEDSFENTPNNELNNQSKNMSSTTSDEVSLGRLDNMTEVEFKALEILENGFEKIKYLNIFWNGDSVTIFAPISLVQFAKQNLNSRLRFLRNKQSDEIYVDEKDKIYVKDVIGEVQSKDIIFVFDEKNSRVVVYSDKQEDIIKFKHQLKLRIGKLKKKGRKIERFTEDAQTLKTSQKYLSLPMRSSELEREFSWSKDTSNVEIFNTSENIKVAVYKADILNLPVDCIVNAANVNLWHDGGVAKVIADTAGPELVQQGNAAIMEQKNGKLPVSFQVTTTAGKLPYKYMIHTVGPCWSNYQPHNLQKLEECEKDLYAAIYGCFLEAEKYGISTIALPIVSSGLYAVPKDMCAVQYAKAVFDYSRQSIPGKSVKEIHFIDKFPDIVEIIQDTFRTMIENGKVPNYDIQKYVACSASHQRQKSKETGRKGREKQHITANHSQYETIKLKEMSPFCYEPIVQHTKQFVFQVSSKPVVCIYEGDIQKVKNIDAVVCPDDIKGNGKSSIALKLAKKTKYKKQKEICFESEKPNLGDVVITYRKKTHFNVIVHVVIENNSTQKLEFISIMKKSIDNILRKTNECVTVKTIAMPMFGVEQELLTEKCWAELFLERFVDFCSEVKNPNLEEVHIITHASSSSAYSTVKNVFHGFVDEINNSHVQKKVPPPRPPPPTKTYRTSDYKQGVVSDKGYESQNDEGDRGDSCTICMCPKTDPKSLSCGHSFCSECIDQMFKHKPVCPVCGKIVGTLTGDQPVDGRMDVKTSSMSLAGYDGCGCIVITYEFPAGKQGPSHPSPGTFYDSMKRTAYLPDTSEGRTVCRMLQLAFERRLVFTISQSRTTGKEGLTWNDIHHKTNPKPGGQFGYPDPEYLSRVKDELAAKGITEADFQPEEIRVPYLK</sequence>
<comment type="pathway">
    <text evidence="2 9">Protein modification; protein ubiquitination.</text>
</comment>
<dbReference type="Gene3D" id="3.30.390.130">
    <property type="match status" value="1"/>
</dbReference>
<keyword evidence="9" id="KW-0963">Cytoplasm</keyword>
<dbReference type="PROSITE" id="PS50089">
    <property type="entry name" value="ZF_RING_2"/>
    <property type="match status" value="1"/>
</dbReference>
<evidence type="ECO:0000259" key="12">
    <source>
        <dbReference type="PROSITE" id="PS51154"/>
    </source>
</evidence>
<reference evidence="13" key="2">
    <citation type="journal article" date="2021" name="Genome Biol. Evol.">
        <title>Developing a high-quality reference genome for a parasitic bivalve with doubly uniparental inheritance (Bivalvia: Unionida).</title>
        <authorList>
            <person name="Smith C.H."/>
        </authorList>
    </citation>
    <scope>NUCLEOTIDE SEQUENCE</scope>
    <source>
        <strain evidence="13">CHS0354</strain>
        <tissue evidence="13">Mantle</tissue>
    </source>
</reference>
<dbReference type="EMBL" id="JAEAOA010001024">
    <property type="protein sequence ID" value="KAK3610484.1"/>
    <property type="molecule type" value="Genomic_DNA"/>
</dbReference>
<evidence type="ECO:0000256" key="7">
    <source>
        <dbReference type="ARBA" id="ARBA00022833"/>
    </source>
</evidence>
<feature type="region of interest" description="Disordered" evidence="10">
    <location>
        <begin position="657"/>
        <end position="677"/>
    </location>
</feature>
<proteinExistence type="inferred from homology"/>
<dbReference type="CDD" id="cd02907">
    <property type="entry name" value="Macro_Af1521_BAL-like"/>
    <property type="match status" value="1"/>
</dbReference>
<evidence type="ECO:0000256" key="9">
    <source>
        <dbReference type="RuleBase" id="RU367105"/>
    </source>
</evidence>
<reference evidence="13" key="3">
    <citation type="submission" date="2023-05" db="EMBL/GenBank/DDBJ databases">
        <authorList>
            <person name="Smith C.H."/>
        </authorList>
    </citation>
    <scope>NUCLEOTIDE SEQUENCE</scope>
    <source>
        <strain evidence="13">CHS0354</strain>
        <tissue evidence="13">Mantle</tissue>
    </source>
</reference>
<dbReference type="InterPro" id="IPR039399">
    <property type="entry name" value="Deltex_C_sf"/>
</dbReference>
<protein>
    <recommendedName>
        <fullName evidence="9">E3 ubiquitin-protein ligase</fullName>
        <ecNumber evidence="9">2.3.2.27</ecNumber>
    </recommendedName>
</protein>
<reference evidence="13" key="1">
    <citation type="journal article" date="2021" name="Genome Biol. Evol.">
        <title>A High-Quality Reference Genome for a Parasitic Bivalve with Doubly Uniparental Inheritance (Bivalvia: Unionida).</title>
        <authorList>
            <person name="Smith C.H."/>
        </authorList>
    </citation>
    <scope>NUCLEOTIDE SEQUENCE</scope>
    <source>
        <strain evidence="13">CHS0354</strain>
    </source>
</reference>
<keyword evidence="6 8" id="KW-0863">Zinc-finger</keyword>
<dbReference type="CDD" id="cd09633">
    <property type="entry name" value="Deltex_C"/>
    <property type="match status" value="1"/>
</dbReference>
<dbReference type="PROSITE" id="PS00518">
    <property type="entry name" value="ZF_RING_1"/>
    <property type="match status" value="1"/>
</dbReference>
<gene>
    <name evidence="13" type="ORF">CHS0354_016674</name>
</gene>
<dbReference type="PROSITE" id="PS51154">
    <property type="entry name" value="MACRO"/>
    <property type="match status" value="1"/>
</dbReference>
<dbReference type="InterPro" id="IPR013083">
    <property type="entry name" value="Znf_RING/FYVE/PHD"/>
</dbReference>
<comment type="subcellular location">
    <subcellularLocation>
        <location evidence="9">Cytoplasm</location>
    </subcellularLocation>
</comment>
<feature type="domain" description="RING-type" evidence="11">
    <location>
        <begin position="702"/>
        <end position="739"/>
    </location>
</feature>
<dbReference type="InterPro" id="IPR039398">
    <property type="entry name" value="Deltex_fam"/>
</dbReference>
<dbReference type="Gene3D" id="3.30.40.10">
    <property type="entry name" value="Zinc/RING finger domain, C3HC4 (zinc finger)"/>
    <property type="match status" value="1"/>
</dbReference>
<comment type="caution">
    <text evidence="13">The sequence shown here is derived from an EMBL/GenBank/DDBJ whole genome shotgun (WGS) entry which is preliminary data.</text>
</comment>
<evidence type="ECO:0000256" key="8">
    <source>
        <dbReference type="PROSITE-ProRule" id="PRU00175"/>
    </source>
</evidence>
<evidence type="ECO:0000256" key="3">
    <source>
        <dbReference type="ARBA" id="ARBA00009413"/>
    </source>
</evidence>
<evidence type="ECO:0000256" key="6">
    <source>
        <dbReference type="ARBA" id="ARBA00022771"/>
    </source>
</evidence>
<accession>A0AAE0WDR9</accession>
<dbReference type="Proteomes" id="UP001195483">
    <property type="component" value="Unassembled WGS sequence"/>
</dbReference>
<dbReference type="SUPFAM" id="SSF57850">
    <property type="entry name" value="RING/U-box"/>
    <property type="match status" value="1"/>
</dbReference>
<feature type="compositionally biased region" description="Pro residues" evidence="10">
    <location>
        <begin position="662"/>
        <end position="671"/>
    </location>
</feature>
<evidence type="ECO:0000256" key="1">
    <source>
        <dbReference type="ARBA" id="ARBA00000900"/>
    </source>
</evidence>
<dbReference type="GO" id="GO:0061630">
    <property type="term" value="F:ubiquitin protein ligase activity"/>
    <property type="evidence" value="ECO:0007669"/>
    <property type="project" value="UniProtKB-UniRule"/>
</dbReference>
<comment type="catalytic activity">
    <reaction evidence="1 9">
        <text>S-ubiquitinyl-[E2 ubiquitin-conjugating enzyme]-L-cysteine + [acceptor protein]-L-lysine = [E2 ubiquitin-conjugating enzyme]-L-cysteine + N(6)-ubiquitinyl-[acceptor protein]-L-lysine.</text>
        <dbReference type="EC" id="2.3.2.27"/>
    </reaction>
</comment>
<dbReference type="Pfam" id="PF01661">
    <property type="entry name" value="Macro"/>
    <property type="match status" value="1"/>
</dbReference>
<evidence type="ECO:0000313" key="14">
    <source>
        <dbReference type="Proteomes" id="UP001195483"/>
    </source>
</evidence>
<keyword evidence="7 9" id="KW-0862">Zinc</keyword>
<dbReference type="GO" id="GO:0016567">
    <property type="term" value="P:protein ubiquitination"/>
    <property type="evidence" value="ECO:0007669"/>
    <property type="project" value="UniProtKB-UniRule"/>
</dbReference>
<evidence type="ECO:0000256" key="5">
    <source>
        <dbReference type="ARBA" id="ARBA00022723"/>
    </source>
</evidence>
<dbReference type="GO" id="GO:0008270">
    <property type="term" value="F:zinc ion binding"/>
    <property type="evidence" value="ECO:0007669"/>
    <property type="project" value="UniProtKB-KW"/>
</dbReference>
<dbReference type="EC" id="2.3.2.27" evidence="9"/>
<dbReference type="InterPro" id="IPR043472">
    <property type="entry name" value="Macro_dom-like"/>
</dbReference>
<dbReference type="Pfam" id="PF18102">
    <property type="entry name" value="DTC"/>
    <property type="match status" value="1"/>
</dbReference>
<dbReference type="SUPFAM" id="SSF52949">
    <property type="entry name" value="Macro domain-like"/>
    <property type="match status" value="2"/>
</dbReference>
<dbReference type="GO" id="GO:0007219">
    <property type="term" value="P:Notch signaling pathway"/>
    <property type="evidence" value="ECO:0007669"/>
    <property type="project" value="InterPro"/>
</dbReference>
<dbReference type="SMART" id="SM00184">
    <property type="entry name" value="RING"/>
    <property type="match status" value="1"/>
</dbReference>
<keyword evidence="4 9" id="KW-0808">Transferase</keyword>
<feature type="region of interest" description="Disordered" evidence="10">
    <location>
        <begin position="1"/>
        <end position="34"/>
    </location>
</feature>
<feature type="domain" description="Macro" evidence="12">
    <location>
        <begin position="204"/>
        <end position="399"/>
    </location>
</feature>
<dbReference type="InterPro" id="IPR017907">
    <property type="entry name" value="Znf_RING_CS"/>
</dbReference>
<evidence type="ECO:0000256" key="2">
    <source>
        <dbReference type="ARBA" id="ARBA00004906"/>
    </source>
</evidence>
<organism evidence="13 14">
    <name type="scientific">Potamilus streckersoni</name>
    <dbReference type="NCBI Taxonomy" id="2493646"/>
    <lineage>
        <taxon>Eukaryota</taxon>
        <taxon>Metazoa</taxon>
        <taxon>Spiralia</taxon>
        <taxon>Lophotrochozoa</taxon>
        <taxon>Mollusca</taxon>
        <taxon>Bivalvia</taxon>
        <taxon>Autobranchia</taxon>
        <taxon>Heteroconchia</taxon>
        <taxon>Palaeoheterodonta</taxon>
        <taxon>Unionida</taxon>
        <taxon>Unionoidea</taxon>
        <taxon>Unionidae</taxon>
        <taxon>Ambleminae</taxon>
        <taxon>Lampsilini</taxon>
        <taxon>Potamilus</taxon>
    </lineage>
</organism>
<dbReference type="Gene3D" id="3.40.220.10">
    <property type="entry name" value="Leucine Aminopeptidase, subunit E, domain 1"/>
    <property type="match status" value="2"/>
</dbReference>
<evidence type="ECO:0000313" key="13">
    <source>
        <dbReference type="EMBL" id="KAK3610484.1"/>
    </source>
</evidence>
<dbReference type="InterPro" id="IPR001841">
    <property type="entry name" value="Znf_RING"/>
</dbReference>
<dbReference type="AlphaFoldDB" id="A0AAE0WDR9"/>
<dbReference type="Pfam" id="PF13639">
    <property type="entry name" value="zf-RING_2"/>
    <property type="match status" value="1"/>
</dbReference>
<dbReference type="InterPro" id="IPR002589">
    <property type="entry name" value="Macro_dom"/>
</dbReference>
<keyword evidence="14" id="KW-1185">Reference proteome</keyword>
<dbReference type="GO" id="GO:0005737">
    <property type="term" value="C:cytoplasm"/>
    <property type="evidence" value="ECO:0007669"/>
    <property type="project" value="UniProtKB-SubCell"/>
</dbReference>
<dbReference type="PANTHER" id="PTHR12622">
    <property type="entry name" value="DELTEX-RELATED"/>
    <property type="match status" value="1"/>
</dbReference>
<dbReference type="SMART" id="SM00506">
    <property type="entry name" value="A1pp"/>
    <property type="match status" value="1"/>
</dbReference>
<feature type="compositionally biased region" description="Polar residues" evidence="10">
    <location>
        <begin position="12"/>
        <end position="33"/>
    </location>
</feature>